<sequence length="145" mass="16480">MEFAKMCFEKLYGVDTSEAKEMYNSVYDVMKAMLKEYTVIFKGPNTQSSQSNPPSSTAARDTFACELAEDSNVEFERMDRRICAGIALAERMILYTLATLLHSFDWTIPDGHVLDLEEKFGIVLKLKTPLVALPIPRLSNSNFYF</sequence>
<comment type="caution">
    <text evidence="1">The sequence shown here is derived from an EMBL/GenBank/DDBJ whole genome shotgun (WGS) entry which is preliminary data.</text>
</comment>
<protein>
    <submittedName>
        <fullName evidence="1">Uncharacterized protein</fullName>
    </submittedName>
</protein>
<evidence type="ECO:0000313" key="2">
    <source>
        <dbReference type="Proteomes" id="UP000078284"/>
    </source>
</evidence>
<reference evidence="2" key="1">
    <citation type="journal article" date="2016" name="Proc. Natl. Acad. Sci. U.S.A.">
        <title>Chromosome-level assembly of Arabidopsis thaliana Ler reveals the extent of translocation and inversion polymorphisms.</title>
        <authorList>
            <person name="Zapata L."/>
            <person name="Ding J."/>
            <person name="Willing E.M."/>
            <person name="Hartwig B."/>
            <person name="Bezdan D."/>
            <person name="Jiao W.B."/>
            <person name="Patel V."/>
            <person name="Velikkakam James G."/>
            <person name="Koornneef M."/>
            <person name="Ossowski S."/>
            <person name="Schneeberger K."/>
        </authorList>
    </citation>
    <scope>NUCLEOTIDE SEQUENCE [LARGE SCALE GENOMIC DNA]</scope>
    <source>
        <strain evidence="2">cv. Landsberg erecta</strain>
    </source>
</reference>
<dbReference type="GO" id="GO:0020037">
    <property type="term" value="F:heme binding"/>
    <property type="evidence" value="ECO:0007669"/>
    <property type="project" value="InterPro"/>
</dbReference>
<dbReference type="InterPro" id="IPR001128">
    <property type="entry name" value="Cyt_P450"/>
</dbReference>
<name>A0A178V0F7_ARATH</name>
<evidence type="ECO:0000313" key="1">
    <source>
        <dbReference type="EMBL" id="OAO99137.1"/>
    </source>
</evidence>
<dbReference type="EMBL" id="LUHQ01000004">
    <property type="protein sequence ID" value="OAO99137.1"/>
    <property type="molecule type" value="Genomic_DNA"/>
</dbReference>
<organism evidence="1 2">
    <name type="scientific">Arabidopsis thaliana</name>
    <name type="common">Mouse-ear cress</name>
    <dbReference type="NCBI Taxonomy" id="3702"/>
    <lineage>
        <taxon>Eukaryota</taxon>
        <taxon>Viridiplantae</taxon>
        <taxon>Streptophyta</taxon>
        <taxon>Embryophyta</taxon>
        <taxon>Tracheophyta</taxon>
        <taxon>Spermatophyta</taxon>
        <taxon>Magnoliopsida</taxon>
        <taxon>eudicotyledons</taxon>
        <taxon>Gunneridae</taxon>
        <taxon>Pentapetalae</taxon>
        <taxon>rosids</taxon>
        <taxon>malvids</taxon>
        <taxon>Brassicales</taxon>
        <taxon>Brassicaceae</taxon>
        <taxon>Camelineae</taxon>
        <taxon>Arabidopsis</taxon>
    </lineage>
</organism>
<proteinExistence type="predicted"/>
<dbReference type="Gene3D" id="1.10.630.10">
    <property type="entry name" value="Cytochrome P450"/>
    <property type="match status" value="1"/>
</dbReference>
<dbReference type="Pfam" id="PF00067">
    <property type="entry name" value="p450"/>
    <property type="match status" value="1"/>
</dbReference>
<accession>A0A178V0F7</accession>
<dbReference type="InterPro" id="IPR036396">
    <property type="entry name" value="Cyt_P450_sf"/>
</dbReference>
<dbReference type="SUPFAM" id="SSF48264">
    <property type="entry name" value="Cytochrome P450"/>
    <property type="match status" value="1"/>
</dbReference>
<dbReference type="GO" id="GO:0016705">
    <property type="term" value="F:oxidoreductase activity, acting on paired donors, with incorporation or reduction of molecular oxygen"/>
    <property type="evidence" value="ECO:0007669"/>
    <property type="project" value="InterPro"/>
</dbReference>
<dbReference type="PANTHER" id="PTHR47951">
    <property type="entry name" value="OS08G0547900 PROTEIN"/>
    <property type="match status" value="1"/>
</dbReference>
<gene>
    <name evidence="1" type="ordered locus">AXX17_At4g13800</name>
</gene>
<dbReference type="AlphaFoldDB" id="A0A178V0F7"/>
<dbReference type="GO" id="GO:0004497">
    <property type="term" value="F:monooxygenase activity"/>
    <property type="evidence" value="ECO:0007669"/>
    <property type="project" value="InterPro"/>
</dbReference>
<dbReference type="Proteomes" id="UP000078284">
    <property type="component" value="Chromosome 4"/>
</dbReference>
<dbReference type="GO" id="GO:0005506">
    <property type="term" value="F:iron ion binding"/>
    <property type="evidence" value="ECO:0007669"/>
    <property type="project" value="InterPro"/>
</dbReference>
<dbReference type="PANTHER" id="PTHR47951:SF3">
    <property type="entry name" value="CYTOCHROME P450, FAMILY 706, SUBFAMILY A, POLYPEPTIDE 4"/>
    <property type="match status" value="1"/>
</dbReference>